<reference evidence="1" key="1">
    <citation type="journal article" date="2019" name="MBio">
        <title>Virus Genomes from Deep Sea Sediments Expand the Ocean Megavirome and Support Independent Origins of Viral Gigantism.</title>
        <authorList>
            <person name="Backstrom D."/>
            <person name="Yutin N."/>
            <person name="Jorgensen S.L."/>
            <person name="Dharamshi J."/>
            <person name="Homa F."/>
            <person name="Zaremba-Niedwiedzka K."/>
            <person name="Spang A."/>
            <person name="Wolf Y.I."/>
            <person name="Koonin E.V."/>
            <person name="Ettema T.J."/>
        </authorList>
    </citation>
    <scope>NUCLEOTIDE SEQUENCE</scope>
</reference>
<dbReference type="EMBL" id="MK500443">
    <property type="protein sequence ID" value="QBK89853.1"/>
    <property type="molecule type" value="Genomic_DNA"/>
</dbReference>
<evidence type="ECO:0000313" key="1">
    <source>
        <dbReference type="EMBL" id="QBK89853.1"/>
    </source>
</evidence>
<organism evidence="1">
    <name type="scientific">Pithovirus LCPAC101</name>
    <dbReference type="NCBI Taxonomy" id="2506586"/>
    <lineage>
        <taxon>Viruses</taxon>
        <taxon>Pithoviruses</taxon>
    </lineage>
</organism>
<protein>
    <submittedName>
        <fullName evidence="1">Uncharacterized protein</fullName>
    </submittedName>
</protein>
<name>A0A481Z2E4_9VIRU</name>
<proteinExistence type="predicted"/>
<gene>
    <name evidence="1" type="ORF">LCPAC101_01360</name>
</gene>
<accession>A0A481Z2E4</accession>
<sequence>MVGFPVSYETLKHYVLKNSDYIDAIDARDAGDAMDNMDEDEIKACGNDIMAEYLQNMGLISTKNFYEVGVYRMPCCYIDISPHKYIFGMIIRMQSPWTDYELFDLMSLPVANEETVWDKFMNMSDSNIEWAIKLYNSNPNIPPMKGTYGKYNKIGAFALEYIKKVLIKKKMTASEFMKYKQVVPCQLYDMYFARISFATVKYLTEVYNELPVKDEKYTITNIAMSDDCYTCT</sequence>